<dbReference type="RefSeq" id="XP_045953169.1">
    <property type="nucleotide sequence ID" value="XM_046098567.1"/>
</dbReference>
<dbReference type="AlphaFoldDB" id="A0A9P8UCT9"/>
<name>A0A9P8UCT9_9PEZI</name>
<keyword evidence="3" id="KW-1185">Reference proteome</keyword>
<dbReference type="PANTHER" id="PTHR33365">
    <property type="entry name" value="YALI0B05434P"/>
    <property type="match status" value="1"/>
</dbReference>
<evidence type="ECO:0000256" key="1">
    <source>
        <dbReference type="ARBA" id="ARBA00035112"/>
    </source>
</evidence>
<accession>A0A9P8UCT9</accession>
<comment type="caution">
    <text evidence="2">The sequence shown here is derived from an EMBL/GenBank/DDBJ whole genome shotgun (WGS) entry which is preliminary data.</text>
</comment>
<feature type="non-terminal residue" evidence="2">
    <location>
        <position position="1"/>
    </location>
</feature>
<evidence type="ECO:0000313" key="2">
    <source>
        <dbReference type="EMBL" id="KAH6646655.1"/>
    </source>
</evidence>
<protein>
    <submittedName>
        <fullName evidence="2">Uncharacterized protein</fullName>
    </submittedName>
</protein>
<dbReference type="Proteomes" id="UP000758603">
    <property type="component" value="Unassembled WGS sequence"/>
</dbReference>
<dbReference type="GO" id="GO:0043386">
    <property type="term" value="P:mycotoxin biosynthetic process"/>
    <property type="evidence" value="ECO:0007669"/>
    <property type="project" value="InterPro"/>
</dbReference>
<dbReference type="OrthoDB" id="3687641at2759"/>
<reference evidence="2" key="1">
    <citation type="journal article" date="2021" name="Nat. Commun.">
        <title>Genetic determinants of endophytism in the Arabidopsis root mycobiome.</title>
        <authorList>
            <person name="Mesny F."/>
            <person name="Miyauchi S."/>
            <person name="Thiergart T."/>
            <person name="Pickel B."/>
            <person name="Atanasova L."/>
            <person name="Karlsson M."/>
            <person name="Huettel B."/>
            <person name="Barry K.W."/>
            <person name="Haridas S."/>
            <person name="Chen C."/>
            <person name="Bauer D."/>
            <person name="Andreopoulos W."/>
            <person name="Pangilinan J."/>
            <person name="LaButti K."/>
            <person name="Riley R."/>
            <person name="Lipzen A."/>
            <person name="Clum A."/>
            <person name="Drula E."/>
            <person name="Henrissat B."/>
            <person name="Kohler A."/>
            <person name="Grigoriev I.V."/>
            <person name="Martin F.M."/>
            <person name="Hacquard S."/>
        </authorList>
    </citation>
    <scope>NUCLEOTIDE SEQUENCE</scope>
    <source>
        <strain evidence="2">MPI-SDFR-AT-0073</strain>
    </source>
</reference>
<sequence>APAPVSYVNKWLKGDPDTPKFLGLPRPEMDEAWHELLSATAIRLSSEELLLANNATSIEHKDGGYVGGLGISHSLHCVQFMHPEYYYGKEGQSWDELFMHADHCLESLRLAVMCQADVSVYTLKWTPHNRYKPAVKVPQPHACVDWRALHEWMAGRSASLDDVVGPPENMFEVVRG</sequence>
<evidence type="ECO:0000313" key="3">
    <source>
        <dbReference type="Proteomes" id="UP000758603"/>
    </source>
</evidence>
<proteinExistence type="inferred from homology"/>
<dbReference type="PANTHER" id="PTHR33365:SF7">
    <property type="entry name" value="TAT PATHWAY SIGNAL SEQUENCE"/>
    <property type="match status" value="1"/>
</dbReference>
<gene>
    <name evidence="2" type="ORF">BKA67DRAFT_524403</name>
</gene>
<organism evidence="2 3">
    <name type="scientific">Truncatella angustata</name>
    <dbReference type="NCBI Taxonomy" id="152316"/>
    <lineage>
        <taxon>Eukaryota</taxon>
        <taxon>Fungi</taxon>
        <taxon>Dikarya</taxon>
        <taxon>Ascomycota</taxon>
        <taxon>Pezizomycotina</taxon>
        <taxon>Sordariomycetes</taxon>
        <taxon>Xylariomycetidae</taxon>
        <taxon>Amphisphaeriales</taxon>
        <taxon>Sporocadaceae</taxon>
        <taxon>Truncatella</taxon>
    </lineage>
</organism>
<comment type="similarity">
    <text evidence="1">Belongs to the ustYa family.</text>
</comment>
<dbReference type="InterPro" id="IPR021765">
    <property type="entry name" value="UstYa-like"/>
</dbReference>
<dbReference type="GeneID" id="70127459"/>
<dbReference type="EMBL" id="JAGPXC010000009">
    <property type="protein sequence ID" value="KAH6646655.1"/>
    <property type="molecule type" value="Genomic_DNA"/>
</dbReference>
<dbReference type="Pfam" id="PF11807">
    <property type="entry name" value="UstYa"/>
    <property type="match status" value="1"/>
</dbReference>